<dbReference type="AlphaFoldDB" id="A0AAV7RZE6"/>
<protein>
    <submittedName>
        <fullName evidence="1">Uncharacterized protein</fullName>
    </submittedName>
</protein>
<evidence type="ECO:0000313" key="2">
    <source>
        <dbReference type="Proteomes" id="UP001066276"/>
    </source>
</evidence>
<comment type="caution">
    <text evidence="1">The sequence shown here is derived from an EMBL/GenBank/DDBJ whole genome shotgun (WGS) entry which is preliminary data.</text>
</comment>
<sequence>MYLLRLRPASVPLTERRLHRTADVRPRDSWATATSRTNEDVVVVIVLLRVSRLPGTRATRPIIASRARRILQP</sequence>
<name>A0AAV7RZE6_PLEWA</name>
<evidence type="ECO:0000313" key="1">
    <source>
        <dbReference type="EMBL" id="KAJ1157876.1"/>
    </source>
</evidence>
<keyword evidence="2" id="KW-1185">Reference proteome</keyword>
<proteinExistence type="predicted"/>
<gene>
    <name evidence="1" type="ORF">NDU88_010573</name>
</gene>
<accession>A0AAV7RZE6</accession>
<dbReference type="Proteomes" id="UP001066276">
    <property type="component" value="Chromosome 5"/>
</dbReference>
<organism evidence="1 2">
    <name type="scientific">Pleurodeles waltl</name>
    <name type="common">Iberian ribbed newt</name>
    <dbReference type="NCBI Taxonomy" id="8319"/>
    <lineage>
        <taxon>Eukaryota</taxon>
        <taxon>Metazoa</taxon>
        <taxon>Chordata</taxon>
        <taxon>Craniata</taxon>
        <taxon>Vertebrata</taxon>
        <taxon>Euteleostomi</taxon>
        <taxon>Amphibia</taxon>
        <taxon>Batrachia</taxon>
        <taxon>Caudata</taxon>
        <taxon>Salamandroidea</taxon>
        <taxon>Salamandridae</taxon>
        <taxon>Pleurodelinae</taxon>
        <taxon>Pleurodeles</taxon>
    </lineage>
</organism>
<dbReference type="EMBL" id="JANPWB010000009">
    <property type="protein sequence ID" value="KAJ1157876.1"/>
    <property type="molecule type" value="Genomic_DNA"/>
</dbReference>
<reference evidence="1" key="1">
    <citation type="journal article" date="2022" name="bioRxiv">
        <title>Sequencing and chromosome-scale assembly of the giantPleurodeles waltlgenome.</title>
        <authorList>
            <person name="Brown T."/>
            <person name="Elewa A."/>
            <person name="Iarovenko S."/>
            <person name="Subramanian E."/>
            <person name="Araus A.J."/>
            <person name="Petzold A."/>
            <person name="Susuki M."/>
            <person name="Suzuki K.-i.T."/>
            <person name="Hayashi T."/>
            <person name="Toyoda A."/>
            <person name="Oliveira C."/>
            <person name="Osipova E."/>
            <person name="Leigh N.D."/>
            <person name="Simon A."/>
            <person name="Yun M.H."/>
        </authorList>
    </citation>
    <scope>NUCLEOTIDE SEQUENCE</scope>
    <source>
        <strain evidence="1">20211129_DDA</strain>
        <tissue evidence="1">Liver</tissue>
    </source>
</reference>